<dbReference type="RefSeq" id="WP_184029156.1">
    <property type="nucleotide sequence ID" value="NZ_JACHFN010000007.1"/>
</dbReference>
<dbReference type="GO" id="GO:0050566">
    <property type="term" value="F:asparaginyl-tRNA synthase (glutamine-hydrolyzing) activity"/>
    <property type="evidence" value="ECO:0007669"/>
    <property type="project" value="UniProtKB-EC"/>
</dbReference>
<dbReference type="Pfam" id="PF01425">
    <property type="entry name" value="Amidase"/>
    <property type="match status" value="1"/>
</dbReference>
<sequence>MTDSNVLFASIPQVGARYRAGTLSPVEVTRAALARIQELDPGLNAFITVTADLALAQAARAEAELRAGTDRGPLHGIPVALKDLVDTAGVRTTCGSRLRSGHVPDHDAAVTVRLREAGAVLLGKTNLLEFAYGAVHPDYGQTNNPWDLSRTSGGSSGGSAAAVAAGLCFAAFGTDTGGSIRIPAAYCGVTGLKPTAGLVPLGGVFPLSWSLDHGGPLARSSGDAALMLAALTGQPVNAAPRDLRGVRFGVLEEHTRGPEMQPGVAEVFGRACDALRGAGAVLVEVQVPDLDLVDAALLPVLLPEASAVHAAWLRESPEAYAPATRRQLELGFTVGGVAHVRAQQFRHRLARDFLAALSGVEAMLTPTVPWVAPHEDPAVAGDQGSAEARRTAPANLTGFPALSLNAGFSAGLPVGLQVTTRPGEDALALSLGASLEALLGENRIPPPPAGTRPGERTTL</sequence>
<dbReference type="GO" id="GO:0050567">
    <property type="term" value="F:glutaminyl-tRNA synthase (glutamine-hydrolyzing) activity"/>
    <property type="evidence" value="ECO:0007669"/>
    <property type="project" value="UniProtKB-EC"/>
</dbReference>
<gene>
    <name evidence="3" type="ORF">HNQ09_002275</name>
</gene>
<evidence type="ECO:0000313" key="4">
    <source>
        <dbReference type="Proteomes" id="UP000525389"/>
    </source>
</evidence>
<dbReference type="EC" id="6.3.5.6" evidence="3"/>
<keyword evidence="3" id="KW-0808">Transferase</keyword>
<name>A0A7W8LQQ0_9DEIO</name>
<dbReference type="PROSITE" id="PS00571">
    <property type="entry name" value="AMIDASES"/>
    <property type="match status" value="1"/>
</dbReference>
<protein>
    <submittedName>
        <fullName evidence="3">Aspartyl-tRNA(Asn)/glutamyl-tRNA(Gln) amidotransferase subunit A</fullName>
        <ecNumber evidence="3">6.3.5.6</ecNumber>
        <ecNumber evidence="3">6.3.5.7</ecNumber>
    </submittedName>
</protein>
<organism evidence="3 4">
    <name type="scientific">Deinococcus budaensis</name>
    <dbReference type="NCBI Taxonomy" id="1665626"/>
    <lineage>
        <taxon>Bacteria</taxon>
        <taxon>Thermotogati</taxon>
        <taxon>Deinococcota</taxon>
        <taxon>Deinococci</taxon>
        <taxon>Deinococcales</taxon>
        <taxon>Deinococcaceae</taxon>
        <taxon>Deinococcus</taxon>
    </lineage>
</organism>
<keyword evidence="3" id="KW-0436">Ligase</keyword>
<evidence type="ECO:0000256" key="1">
    <source>
        <dbReference type="SAM" id="MobiDB-lite"/>
    </source>
</evidence>
<dbReference type="GO" id="GO:0016740">
    <property type="term" value="F:transferase activity"/>
    <property type="evidence" value="ECO:0007669"/>
    <property type="project" value="UniProtKB-KW"/>
</dbReference>
<dbReference type="Gene3D" id="3.90.1300.10">
    <property type="entry name" value="Amidase signature (AS) domain"/>
    <property type="match status" value="1"/>
</dbReference>
<dbReference type="SUPFAM" id="SSF75304">
    <property type="entry name" value="Amidase signature (AS) enzymes"/>
    <property type="match status" value="1"/>
</dbReference>
<accession>A0A7W8LQQ0</accession>
<reference evidence="3 4" key="1">
    <citation type="submission" date="2020-08" db="EMBL/GenBank/DDBJ databases">
        <title>Genomic Encyclopedia of Type Strains, Phase IV (KMG-IV): sequencing the most valuable type-strain genomes for metagenomic binning, comparative biology and taxonomic classification.</title>
        <authorList>
            <person name="Goeker M."/>
        </authorList>
    </citation>
    <scope>NUCLEOTIDE SEQUENCE [LARGE SCALE GENOMIC DNA]</scope>
    <source>
        <strain evidence="3 4">DSM 101791</strain>
    </source>
</reference>
<dbReference type="PANTHER" id="PTHR11895:SF176">
    <property type="entry name" value="AMIDASE AMID-RELATED"/>
    <property type="match status" value="1"/>
</dbReference>
<comment type="caution">
    <text evidence="3">The sequence shown here is derived from an EMBL/GenBank/DDBJ whole genome shotgun (WGS) entry which is preliminary data.</text>
</comment>
<proteinExistence type="predicted"/>
<feature type="domain" description="Amidase" evidence="2">
    <location>
        <begin position="27"/>
        <end position="427"/>
    </location>
</feature>
<dbReference type="InterPro" id="IPR000120">
    <property type="entry name" value="Amidase"/>
</dbReference>
<dbReference type="EMBL" id="JACHFN010000007">
    <property type="protein sequence ID" value="MBB5234832.1"/>
    <property type="molecule type" value="Genomic_DNA"/>
</dbReference>
<dbReference type="InterPro" id="IPR020556">
    <property type="entry name" value="Amidase_CS"/>
</dbReference>
<dbReference type="InterPro" id="IPR036928">
    <property type="entry name" value="AS_sf"/>
</dbReference>
<feature type="region of interest" description="Disordered" evidence="1">
    <location>
        <begin position="440"/>
        <end position="459"/>
    </location>
</feature>
<dbReference type="EC" id="6.3.5.7" evidence="3"/>
<dbReference type="InterPro" id="IPR023631">
    <property type="entry name" value="Amidase_dom"/>
</dbReference>
<evidence type="ECO:0000313" key="3">
    <source>
        <dbReference type="EMBL" id="MBB5234832.1"/>
    </source>
</evidence>
<keyword evidence="4" id="KW-1185">Reference proteome</keyword>
<dbReference type="Proteomes" id="UP000525389">
    <property type="component" value="Unassembled WGS sequence"/>
</dbReference>
<evidence type="ECO:0000259" key="2">
    <source>
        <dbReference type="Pfam" id="PF01425"/>
    </source>
</evidence>
<dbReference type="PANTHER" id="PTHR11895">
    <property type="entry name" value="TRANSAMIDASE"/>
    <property type="match status" value="1"/>
</dbReference>
<dbReference type="AlphaFoldDB" id="A0A7W8LQQ0"/>